<organism evidence="3 4">
    <name type="scientific">Alicyclobacillus cellulosilyticus</name>
    <dbReference type="NCBI Taxonomy" id="1003997"/>
    <lineage>
        <taxon>Bacteria</taxon>
        <taxon>Bacillati</taxon>
        <taxon>Bacillota</taxon>
        <taxon>Bacilli</taxon>
        <taxon>Bacillales</taxon>
        <taxon>Alicyclobacillaceae</taxon>
        <taxon>Alicyclobacillus</taxon>
    </lineage>
</organism>
<dbReference type="InterPro" id="IPR010982">
    <property type="entry name" value="Lambda_DNA-bd_dom_sf"/>
</dbReference>
<proteinExistence type="predicted"/>
<reference evidence="3" key="1">
    <citation type="journal article" date="2014" name="Int. J. Syst. Evol. Microbiol.">
        <title>Complete genome sequence of Corynebacterium casei LMG S-19264T (=DSM 44701T), isolated from a smear-ripened cheese.</title>
        <authorList>
            <consortium name="US DOE Joint Genome Institute (JGI-PGF)"/>
            <person name="Walter F."/>
            <person name="Albersmeier A."/>
            <person name="Kalinowski J."/>
            <person name="Ruckert C."/>
        </authorList>
    </citation>
    <scope>NUCLEOTIDE SEQUENCE</scope>
    <source>
        <strain evidence="3">JCM 18487</strain>
    </source>
</reference>
<dbReference type="RefSeq" id="WP_188882323.1">
    <property type="nucleotide sequence ID" value="NZ_BMOY01000023.1"/>
</dbReference>
<dbReference type="GO" id="GO:0003700">
    <property type="term" value="F:DNA-binding transcription factor activity"/>
    <property type="evidence" value="ECO:0007669"/>
    <property type="project" value="TreeGrafter"/>
</dbReference>
<dbReference type="Pfam" id="PF01381">
    <property type="entry name" value="HTH_3"/>
    <property type="match status" value="1"/>
</dbReference>
<dbReference type="GO" id="GO:0003677">
    <property type="term" value="F:DNA binding"/>
    <property type="evidence" value="ECO:0007669"/>
    <property type="project" value="UniProtKB-KW"/>
</dbReference>
<dbReference type="InterPro" id="IPR050807">
    <property type="entry name" value="TransReg_Diox_bact_type"/>
</dbReference>
<dbReference type="PANTHER" id="PTHR46797:SF1">
    <property type="entry name" value="METHYLPHOSPHONATE SYNTHASE"/>
    <property type="match status" value="1"/>
</dbReference>
<dbReference type="GO" id="GO:0005829">
    <property type="term" value="C:cytosol"/>
    <property type="evidence" value="ECO:0007669"/>
    <property type="project" value="TreeGrafter"/>
</dbReference>
<dbReference type="CDD" id="cd00093">
    <property type="entry name" value="HTH_XRE"/>
    <property type="match status" value="1"/>
</dbReference>
<keyword evidence="1" id="KW-0238">DNA-binding</keyword>
<evidence type="ECO:0000313" key="3">
    <source>
        <dbReference type="EMBL" id="GGJ07815.1"/>
    </source>
</evidence>
<dbReference type="Gene3D" id="1.10.260.40">
    <property type="entry name" value="lambda repressor-like DNA-binding domains"/>
    <property type="match status" value="1"/>
</dbReference>
<feature type="domain" description="HTH cro/C1-type" evidence="2">
    <location>
        <begin position="8"/>
        <end position="62"/>
    </location>
</feature>
<evidence type="ECO:0000256" key="1">
    <source>
        <dbReference type="ARBA" id="ARBA00023125"/>
    </source>
</evidence>
<comment type="caution">
    <text evidence="3">The sequence shown here is derived from an EMBL/GenBank/DDBJ whole genome shotgun (WGS) entry which is preliminary data.</text>
</comment>
<accession>A0A917KB82</accession>
<dbReference type="InterPro" id="IPR001387">
    <property type="entry name" value="Cro/C1-type_HTH"/>
</dbReference>
<evidence type="ECO:0000259" key="2">
    <source>
        <dbReference type="PROSITE" id="PS50943"/>
    </source>
</evidence>
<dbReference type="AlphaFoldDB" id="A0A917KB82"/>
<dbReference type="SUPFAM" id="SSF47413">
    <property type="entry name" value="lambda repressor-like DNA-binding domains"/>
    <property type="match status" value="1"/>
</dbReference>
<keyword evidence="4" id="KW-1185">Reference proteome</keyword>
<dbReference type="EMBL" id="BMOY01000023">
    <property type="protein sequence ID" value="GGJ07815.1"/>
    <property type="molecule type" value="Genomic_DNA"/>
</dbReference>
<reference evidence="3" key="2">
    <citation type="submission" date="2020-09" db="EMBL/GenBank/DDBJ databases">
        <authorList>
            <person name="Sun Q."/>
            <person name="Ohkuma M."/>
        </authorList>
    </citation>
    <scope>NUCLEOTIDE SEQUENCE</scope>
    <source>
        <strain evidence="3">JCM 18487</strain>
    </source>
</reference>
<dbReference type="SMART" id="SM00530">
    <property type="entry name" value="HTH_XRE"/>
    <property type="match status" value="1"/>
</dbReference>
<dbReference type="PANTHER" id="PTHR46797">
    <property type="entry name" value="HTH-TYPE TRANSCRIPTIONAL REGULATOR"/>
    <property type="match status" value="1"/>
</dbReference>
<sequence length="69" mass="7618">MDSLGARVKFHRLQQNLSVRELARRAGVSVSYVYAVEAGVRGHNIVKLQRIAEALGVPISELWVGDDSK</sequence>
<gene>
    <name evidence="3" type="ORF">GCM10010885_16180</name>
</gene>
<protein>
    <recommendedName>
        <fullName evidence="2">HTH cro/C1-type domain-containing protein</fullName>
    </recommendedName>
</protein>
<dbReference type="PROSITE" id="PS50943">
    <property type="entry name" value="HTH_CROC1"/>
    <property type="match status" value="1"/>
</dbReference>
<dbReference type="Proteomes" id="UP000637695">
    <property type="component" value="Unassembled WGS sequence"/>
</dbReference>
<name>A0A917KB82_9BACL</name>
<evidence type="ECO:0000313" key="4">
    <source>
        <dbReference type="Proteomes" id="UP000637695"/>
    </source>
</evidence>